<dbReference type="PANTHER" id="PTHR47991">
    <property type="entry name" value="OXOGLUTARATE/IRON-DEPENDENT DIOXYGENASE"/>
    <property type="match status" value="1"/>
</dbReference>
<proteinExistence type="inferred from homology"/>
<dbReference type="OrthoDB" id="627829at2759"/>
<evidence type="ECO:0000256" key="3">
    <source>
        <dbReference type="ARBA" id="ARBA00023004"/>
    </source>
</evidence>
<dbReference type="GO" id="GO:0016706">
    <property type="term" value="F:2-oxoglutarate-dependent dioxygenase activity"/>
    <property type="evidence" value="ECO:0007669"/>
    <property type="project" value="UniProtKB-ARBA"/>
</dbReference>
<feature type="domain" description="Fe2OG dioxygenase" evidence="5">
    <location>
        <begin position="155"/>
        <end position="256"/>
    </location>
</feature>
<dbReference type="InterPro" id="IPR044861">
    <property type="entry name" value="IPNS-like_FE2OG_OXY"/>
</dbReference>
<keyword evidence="4" id="KW-0560">Oxidoreductase</keyword>
<accession>A0A022RR98</accession>
<reference evidence="6 7" key="1">
    <citation type="journal article" date="2013" name="Proc. Natl. Acad. Sci. U.S.A.">
        <title>Fine-scale variation in meiotic recombination in Mimulus inferred from population shotgun sequencing.</title>
        <authorList>
            <person name="Hellsten U."/>
            <person name="Wright K.M."/>
            <person name="Jenkins J."/>
            <person name="Shu S."/>
            <person name="Yuan Y."/>
            <person name="Wessler S.R."/>
            <person name="Schmutz J."/>
            <person name="Willis J.H."/>
            <person name="Rokhsar D.S."/>
        </authorList>
    </citation>
    <scope>NUCLEOTIDE SEQUENCE [LARGE SCALE GENOMIC DNA]</scope>
    <source>
        <strain evidence="7">cv. DUN x IM62</strain>
    </source>
</reference>
<dbReference type="STRING" id="4155.A0A022RR98"/>
<evidence type="ECO:0000256" key="2">
    <source>
        <dbReference type="ARBA" id="ARBA00022723"/>
    </source>
</evidence>
<dbReference type="InterPro" id="IPR026992">
    <property type="entry name" value="DIOX_N"/>
</dbReference>
<keyword evidence="7" id="KW-1185">Reference proteome</keyword>
<dbReference type="PROSITE" id="PS51471">
    <property type="entry name" value="FE2OG_OXY"/>
    <property type="match status" value="1"/>
</dbReference>
<organism evidence="6 7">
    <name type="scientific">Erythranthe guttata</name>
    <name type="common">Yellow monkey flower</name>
    <name type="synonym">Mimulus guttatus</name>
    <dbReference type="NCBI Taxonomy" id="4155"/>
    <lineage>
        <taxon>Eukaryota</taxon>
        <taxon>Viridiplantae</taxon>
        <taxon>Streptophyta</taxon>
        <taxon>Embryophyta</taxon>
        <taxon>Tracheophyta</taxon>
        <taxon>Spermatophyta</taxon>
        <taxon>Magnoliopsida</taxon>
        <taxon>eudicotyledons</taxon>
        <taxon>Gunneridae</taxon>
        <taxon>Pentapetalae</taxon>
        <taxon>asterids</taxon>
        <taxon>lamiids</taxon>
        <taxon>Lamiales</taxon>
        <taxon>Phrymaceae</taxon>
        <taxon>Erythranthe</taxon>
    </lineage>
</organism>
<dbReference type="InterPro" id="IPR027443">
    <property type="entry name" value="IPNS-like_sf"/>
</dbReference>
<dbReference type="Pfam" id="PF03171">
    <property type="entry name" value="2OG-FeII_Oxy"/>
    <property type="match status" value="1"/>
</dbReference>
<dbReference type="GO" id="GO:0002238">
    <property type="term" value="P:response to molecule of fungal origin"/>
    <property type="evidence" value="ECO:0007669"/>
    <property type="project" value="UniProtKB-ARBA"/>
</dbReference>
<dbReference type="eggNOG" id="KOG0143">
    <property type="taxonomic scope" value="Eukaryota"/>
</dbReference>
<comment type="similarity">
    <text evidence="1 4">Belongs to the iron/ascorbate-dependent oxidoreductase family.</text>
</comment>
<dbReference type="GO" id="GO:0046872">
    <property type="term" value="F:metal ion binding"/>
    <property type="evidence" value="ECO:0007669"/>
    <property type="project" value="UniProtKB-KW"/>
</dbReference>
<evidence type="ECO:0000259" key="5">
    <source>
        <dbReference type="PROSITE" id="PS51471"/>
    </source>
</evidence>
<dbReference type="Proteomes" id="UP000030748">
    <property type="component" value="Unassembled WGS sequence"/>
</dbReference>
<dbReference type="Pfam" id="PF14226">
    <property type="entry name" value="DIOX_N"/>
    <property type="match status" value="1"/>
</dbReference>
<dbReference type="AlphaFoldDB" id="A0A022RR98"/>
<dbReference type="GO" id="GO:0009805">
    <property type="term" value="P:coumarin biosynthetic process"/>
    <property type="evidence" value="ECO:0007669"/>
    <property type="project" value="UniProtKB-ARBA"/>
</dbReference>
<evidence type="ECO:0000313" key="7">
    <source>
        <dbReference type="Proteomes" id="UP000030748"/>
    </source>
</evidence>
<dbReference type="OMA" id="MENGFEM"/>
<keyword evidence="2 4" id="KW-0479">Metal-binding</keyword>
<evidence type="ECO:0000256" key="1">
    <source>
        <dbReference type="ARBA" id="ARBA00008056"/>
    </source>
</evidence>
<dbReference type="EMBL" id="KI630265">
    <property type="protein sequence ID" value="EYU43037.1"/>
    <property type="molecule type" value="Genomic_DNA"/>
</dbReference>
<sequence length="307" mass="34434">MADLPIINLPLLHRDPLAKSSVIKKIRDACHRYGFFHVVDHGIPDRVIEDALKVSGEFFQLPMAEKEELASDDVCKEVRFCKLEMGEFARDFLKLYANPLDHFLASWPRSPPYYREKMGIYSKEVRKLSIELFGAIVESLNLDNQTNHLQKNFEQGLQTLVLNSYAPCSESDKKIGAPPHTDHSIITVLLQSAPGLEIENGETWKNVPNLKGSLQVLVGVHLEVISNGFYKSVLHRAIPSCGDSITRLSIASLHNLAIDEVVEPAAELEIDGEDGNSRMYKGSSLRDYLKHLASGEKRGFIETIKIN</sequence>
<protein>
    <recommendedName>
        <fullName evidence="5">Fe2OG dioxygenase domain-containing protein</fullName>
    </recommendedName>
</protein>
<evidence type="ECO:0000313" key="6">
    <source>
        <dbReference type="EMBL" id="EYU43037.1"/>
    </source>
</evidence>
<dbReference type="SUPFAM" id="SSF51197">
    <property type="entry name" value="Clavaminate synthase-like"/>
    <property type="match status" value="1"/>
</dbReference>
<dbReference type="PhylomeDB" id="A0A022RR98"/>
<name>A0A022RR98_ERYGU</name>
<evidence type="ECO:0000256" key="4">
    <source>
        <dbReference type="RuleBase" id="RU003682"/>
    </source>
</evidence>
<dbReference type="InterPro" id="IPR050295">
    <property type="entry name" value="Plant_2OG-oxidoreductases"/>
</dbReference>
<dbReference type="KEGG" id="egt:105951665"/>
<dbReference type="Gene3D" id="2.60.120.330">
    <property type="entry name" value="B-lactam Antibiotic, Isopenicillin N Synthase, Chain"/>
    <property type="match status" value="1"/>
</dbReference>
<keyword evidence="3 4" id="KW-0408">Iron</keyword>
<dbReference type="InterPro" id="IPR005123">
    <property type="entry name" value="Oxoglu/Fe-dep_dioxygenase_dom"/>
</dbReference>
<gene>
    <name evidence="6" type="ORF">MIMGU_mgv1a010588mg</name>
</gene>